<protein>
    <submittedName>
        <fullName evidence="1">Uncharacterized protein</fullName>
    </submittedName>
</protein>
<gene>
    <name evidence="1" type="ORF">SSX86_021337</name>
</gene>
<dbReference type="Proteomes" id="UP001408789">
    <property type="component" value="Unassembled WGS sequence"/>
</dbReference>
<proteinExistence type="predicted"/>
<dbReference type="PANTHER" id="PTHR33320:SF30">
    <property type="entry name" value="OS04G0606200 PROTEIN"/>
    <property type="match status" value="1"/>
</dbReference>
<sequence>MRLLFVCTEEKAELGRQEAPSTCPHCGGKVEAIDCAHKWRFCFVPICNITKRSYRCSLCSKRLEFLYSS</sequence>
<organism evidence="1 2">
    <name type="scientific">Deinandra increscens subsp. villosa</name>
    <dbReference type="NCBI Taxonomy" id="3103831"/>
    <lineage>
        <taxon>Eukaryota</taxon>
        <taxon>Viridiplantae</taxon>
        <taxon>Streptophyta</taxon>
        <taxon>Embryophyta</taxon>
        <taxon>Tracheophyta</taxon>
        <taxon>Spermatophyta</taxon>
        <taxon>Magnoliopsida</taxon>
        <taxon>eudicotyledons</taxon>
        <taxon>Gunneridae</taxon>
        <taxon>Pentapetalae</taxon>
        <taxon>asterids</taxon>
        <taxon>campanulids</taxon>
        <taxon>Asterales</taxon>
        <taxon>Asteraceae</taxon>
        <taxon>Asteroideae</taxon>
        <taxon>Heliantheae alliance</taxon>
        <taxon>Madieae</taxon>
        <taxon>Madiinae</taxon>
        <taxon>Deinandra</taxon>
    </lineage>
</organism>
<accession>A0AAP0GT07</accession>
<comment type="caution">
    <text evidence="1">The sequence shown here is derived from an EMBL/GenBank/DDBJ whole genome shotgun (WGS) entry which is preliminary data.</text>
</comment>
<dbReference type="AlphaFoldDB" id="A0AAP0GT07"/>
<evidence type="ECO:0000313" key="2">
    <source>
        <dbReference type="Proteomes" id="UP001408789"/>
    </source>
</evidence>
<evidence type="ECO:0000313" key="1">
    <source>
        <dbReference type="EMBL" id="KAK9060631.1"/>
    </source>
</evidence>
<dbReference type="EMBL" id="JBCNJP010000020">
    <property type="protein sequence ID" value="KAK9060631.1"/>
    <property type="molecule type" value="Genomic_DNA"/>
</dbReference>
<keyword evidence="2" id="KW-1185">Reference proteome</keyword>
<reference evidence="1 2" key="1">
    <citation type="submission" date="2024-04" db="EMBL/GenBank/DDBJ databases">
        <title>The reference genome of an endangered Asteraceae, Deinandra increscens subsp. villosa, native to the Central Coast of California.</title>
        <authorList>
            <person name="Guilliams M."/>
            <person name="Hasenstab-Lehman K."/>
            <person name="Meyer R."/>
            <person name="Mcevoy S."/>
        </authorList>
    </citation>
    <scope>NUCLEOTIDE SEQUENCE [LARGE SCALE GENOMIC DNA]</scope>
    <source>
        <tissue evidence="1">Leaf</tissue>
    </source>
</reference>
<name>A0AAP0GT07_9ASTR</name>
<dbReference type="PANTHER" id="PTHR33320">
    <property type="entry name" value="METHIONYL-TRNA SYNTHETASE"/>
    <property type="match status" value="1"/>
</dbReference>